<feature type="non-terminal residue" evidence="1">
    <location>
        <position position="1"/>
    </location>
</feature>
<dbReference type="EMBL" id="GECU01030961">
    <property type="protein sequence ID" value="JAS76745.1"/>
    <property type="molecule type" value="Transcribed_RNA"/>
</dbReference>
<organism evidence="1">
    <name type="scientific">Homalodisca liturata</name>
    <dbReference type="NCBI Taxonomy" id="320908"/>
    <lineage>
        <taxon>Eukaryota</taxon>
        <taxon>Metazoa</taxon>
        <taxon>Ecdysozoa</taxon>
        <taxon>Arthropoda</taxon>
        <taxon>Hexapoda</taxon>
        <taxon>Insecta</taxon>
        <taxon>Pterygota</taxon>
        <taxon>Neoptera</taxon>
        <taxon>Paraneoptera</taxon>
        <taxon>Hemiptera</taxon>
        <taxon>Auchenorrhyncha</taxon>
        <taxon>Membracoidea</taxon>
        <taxon>Cicadellidae</taxon>
        <taxon>Cicadellinae</taxon>
        <taxon>Proconiini</taxon>
        <taxon>Homalodisca</taxon>
    </lineage>
</organism>
<feature type="non-terminal residue" evidence="1">
    <location>
        <position position="124"/>
    </location>
</feature>
<dbReference type="AlphaFoldDB" id="A0A1B6HQ62"/>
<evidence type="ECO:0000313" key="1">
    <source>
        <dbReference type="EMBL" id="JAS76745.1"/>
    </source>
</evidence>
<sequence>LNSKRNFRQLSGFSKFLEVIGRKFPRSRPLCGIKVHIPHPILVCVSEAPLKVVHNRPGCVSDNVTTIDVYSFKLFFNIIMVIFYSVRVVEDADIVASILGDEDGKVSVLRFDPVQHSSQSRGYR</sequence>
<gene>
    <name evidence="1" type="ORF">g.22583</name>
</gene>
<name>A0A1B6HQ62_9HEMI</name>
<proteinExistence type="predicted"/>
<accession>A0A1B6HQ62</accession>
<reference evidence="1" key="1">
    <citation type="submission" date="2015-11" db="EMBL/GenBank/DDBJ databases">
        <title>De novo transcriptome assembly of four potential Pierce s Disease insect vectors from Arizona vineyards.</title>
        <authorList>
            <person name="Tassone E.E."/>
        </authorList>
    </citation>
    <scope>NUCLEOTIDE SEQUENCE</scope>
</reference>
<protein>
    <submittedName>
        <fullName evidence="1">Uncharacterized protein</fullName>
    </submittedName>
</protein>